<dbReference type="PANTHER" id="PTHR47170">
    <property type="entry name" value="MALONYL-COA ACP TRANSACYLASE, ACP-BINDING"/>
    <property type="match status" value="1"/>
</dbReference>
<feature type="repeat" description="ANK" evidence="1">
    <location>
        <begin position="94"/>
        <end position="130"/>
    </location>
</feature>
<dbReference type="Gene3D" id="1.25.40.20">
    <property type="entry name" value="Ankyrin repeat-containing domain"/>
    <property type="match status" value="1"/>
</dbReference>
<dbReference type="PROSITE" id="PS50297">
    <property type="entry name" value="ANK_REP_REGION"/>
    <property type="match status" value="2"/>
</dbReference>
<reference evidence="4" key="1">
    <citation type="submission" date="2020-10" db="EMBL/GenBank/DDBJ databases">
        <title>Unveiling of a novel bifunctional photoreceptor, Dualchrome1, isolated from a cosmopolitan green alga.</title>
        <authorList>
            <person name="Suzuki S."/>
            <person name="Kawachi M."/>
        </authorList>
    </citation>
    <scope>NUCLEOTIDE SEQUENCE</scope>
    <source>
        <strain evidence="4">NIES 2893</strain>
    </source>
</reference>
<dbReference type="EMBL" id="BNJQ01000004">
    <property type="protein sequence ID" value="GHP02780.1"/>
    <property type="molecule type" value="Genomic_DNA"/>
</dbReference>
<feature type="region of interest" description="Disordered" evidence="2">
    <location>
        <begin position="211"/>
        <end position="244"/>
    </location>
</feature>
<proteinExistence type="predicted"/>
<evidence type="ECO:0000256" key="1">
    <source>
        <dbReference type="PROSITE-ProRule" id="PRU00023"/>
    </source>
</evidence>
<dbReference type="InterPro" id="IPR036770">
    <property type="entry name" value="Ankyrin_rpt-contain_sf"/>
</dbReference>
<organism evidence="4 5">
    <name type="scientific">Pycnococcus provasolii</name>
    <dbReference type="NCBI Taxonomy" id="41880"/>
    <lineage>
        <taxon>Eukaryota</taxon>
        <taxon>Viridiplantae</taxon>
        <taxon>Chlorophyta</taxon>
        <taxon>Pseudoscourfieldiophyceae</taxon>
        <taxon>Pseudoscourfieldiales</taxon>
        <taxon>Pycnococcaceae</taxon>
        <taxon>Pycnococcus</taxon>
    </lineage>
</organism>
<dbReference type="InterPro" id="IPR016036">
    <property type="entry name" value="Malonyl_transacylase_ACP-bd"/>
</dbReference>
<dbReference type="Pfam" id="PF12796">
    <property type="entry name" value="Ank_2"/>
    <property type="match status" value="1"/>
</dbReference>
<dbReference type="InterPro" id="IPR016035">
    <property type="entry name" value="Acyl_Trfase/lysoPLipase"/>
</dbReference>
<dbReference type="SMART" id="SM00827">
    <property type="entry name" value="PKS_AT"/>
    <property type="match status" value="1"/>
</dbReference>
<feature type="domain" description="Malonyl-CoA:ACP transacylase (MAT)" evidence="3">
    <location>
        <begin position="255"/>
        <end position="560"/>
    </location>
</feature>
<evidence type="ECO:0000313" key="5">
    <source>
        <dbReference type="Proteomes" id="UP000660262"/>
    </source>
</evidence>
<feature type="repeat" description="ANK" evidence="1">
    <location>
        <begin position="61"/>
        <end position="93"/>
    </location>
</feature>
<accession>A0A830HA23</accession>
<dbReference type="Proteomes" id="UP000660262">
    <property type="component" value="Unassembled WGS sequence"/>
</dbReference>
<evidence type="ECO:0000259" key="3">
    <source>
        <dbReference type="SMART" id="SM00827"/>
    </source>
</evidence>
<dbReference type="GO" id="GO:0016740">
    <property type="term" value="F:transferase activity"/>
    <property type="evidence" value="ECO:0007669"/>
    <property type="project" value="InterPro"/>
</dbReference>
<dbReference type="PANTHER" id="PTHR47170:SF2">
    <property type="entry name" value="MALONYL-COA:ACP TRANSACYLASE (MAT) DOMAIN-CONTAINING PROTEIN"/>
    <property type="match status" value="1"/>
</dbReference>
<dbReference type="SUPFAM" id="SSF55048">
    <property type="entry name" value="Probable ACP-binding domain of malonyl-CoA ACP transacylase"/>
    <property type="match status" value="1"/>
</dbReference>
<keyword evidence="5" id="KW-1185">Reference proteome</keyword>
<feature type="region of interest" description="Disordered" evidence="2">
    <location>
        <begin position="1"/>
        <end position="23"/>
    </location>
</feature>
<evidence type="ECO:0000313" key="4">
    <source>
        <dbReference type="EMBL" id="GHP02780.1"/>
    </source>
</evidence>
<dbReference type="InterPro" id="IPR001227">
    <property type="entry name" value="Ac_transferase_dom_sf"/>
</dbReference>
<evidence type="ECO:0000256" key="2">
    <source>
        <dbReference type="SAM" id="MobiDB-lite"/>
    </source>
</evidence>
<dbReference type="SUPFAM" id="SSF48403">
    <property type="entry name" value="Ankyrin repeat"/>
    <property type="match status" value="1"/>
</dbReference>
<feature type="compositionally biased region" description="Polar residues" evidence="2">
    <location>
        <begin position="1"/>
        <end position="20"/>
    </location>
</feature>
<dbReference type="OrthoDB" id="541883at2759"/>
<dbReference type="PROSITE" id="PS50088">
    <property type="entry name" value="ANK_REPEAT"/>
    <property type="match status" value="2"/>
</dbReference>
<comment type="caution">
    <text evidence="4">The sequence shown here is derived from an EMBL/GenBank/DDBJ whole genome shotgun (WGS) entry which is preliminary data.</text>
</comment>
<dbReference type="AlphaFoldDB" id="A0A830HA23"/>
<keyword evidence="1" id="KW-0040">ANK repeat</keyword>
<dbReference type="InterPro" id="IPR052760">
    <property type="entry name" value="Mitochondrial_malonyltrans"/>
</dbReference>
<gene>
    <name evidence="4" type="ORF">PPROV_000153500</name>
</gene>
<feature type="compositionally biased region" description="Basic and acidic residues" evidence="2">
    <location>
        <begin position="211"/>
        <end position="221"/>
    </location>
</feature>
<name>A0A830HA23_9CHLO</name>
<dbReference type="Pfam" id="PF00698">
    <property type="entry name" value="Acyl_transf_1"/>
    <property type="match status" value="1"/>
</dbReference>
<dbReference type="Gene3D" id="3.30.70.250">
    <property type="entry name" value="Malonyl-CoA ACP transacylase, ACP-binding"/>
    <property type="match status" value="1"/>
</dbReference>
<dbReference type="Gene3D" id="3.40.366.10">
    <property type="entry name" value="Malonyl-Coenzyme A Acyl Carrier Protein, domain 2"/>
    <property type="match status" value="1"/>
</dbReference>
<protein>
    <recommendedName>
        <fullName evidence="3">Malonyl-CoA:ACP transacylase (MAT) domain-containing protein</fullName>
    </recommendedName>
</protein>
<dbReference type="InterPro" id="IPR014043">
    <property type="entry name" value="Acyl_transferase_dom"/>
</dbReference>
<sequence length="560" mass="61182">MSSITAGSNGQRGRDMTSTGRYPPTPFHAPFAFYSSIRHADPESLAAIMAKDPYFVTQDNGAGAPIHFATTYKQIDMLHHLLNNGAEINQQDDKGFTPLHRAAYLAHYEGYLEIYEYILSRGGDPSIRTFDYDPYLNPGCKLPVDVAVDDANVRGAIDALNKKYANVQKVRVPHADIGDWWTLYDYGLDVVKTWPANYDPKYPEVAHRQKMEAKKAAEKEARKARRAAKPPMALDDDDDDTAKKPKMPTGPIAFLFPGQGSQMVGMCASVKDDAACKQLFDKAKQVLGYDLLDLCLSGPKDKLDDTRFSQPALFVAGACAVEKIRREKPNALAECAATAGLSLGEYNALVHAGILSFEDALRVVKVRAESMAEAAKAGDPHGMLSVVGLADADLEAICSDVRNSSPAGRVCQLANFLFPQGRVVSGHKTCLEQVQTKATAKGALKAQYVAVSGAFHSPLMQSAAEALRKALMEATFHLPPKMTVISNVLGGPFPANATKEDYVDLLCRQLLEPVMWEKCVKYLLSSGKNQMFELGPNQQLKSMTKRIDASAWKAFSNVQP</sequence>
<dbReference type="SMART" id="SM00248">
    <property type="entry name" value="ANK"/>
    <property type="match status" value="2"/>
</dbReference>
<dbReference type="SUPFAM" id="SSF52151">
    <property type="entry name" value="FabD/lysophospholipase-like"/>
    <property type="match status" value="1"/>
</dbReference>
<dbReference type="InterPro" id="IPR002110">
    <property type="entry name" value="Ankyrin_rpt"/>
</dbReference>